<dbReference type="Gene3D" id="3.10.300.10">
    <property type="entry name" value="Methylpurine-DNA glycosylase (MPG)"/>
    <property type="match status" value="1"/>
</dbReference>
<gene>
    <name evidence="6" type="ORF">MFFC18_51360</name>
</gene>
<dbReference type="KEGG" id="mff:MFFC18_51360"/>
<evidence type="ECO:0000256" key="4">
    <source>
        <dbReference type="ARBA" id="ARBA00023204"/>
    </source>
</evidence>
<proteinExistence type="inferred from homology"/>
<dbReference type="SUPFAM" id="SSF50486">
    <property type="entry name" value="FMT C-terminal domain-like"/>
    <property type="match status" value="1"/>
</dbReference>
<dbReference type="InterPro" id="IPR036995">
    <property type="entry name" value="MPG_sf"/>
</dbReference>
<dbReference type="AlphaFoldDB" id="A0A5B9PKF7"/>
<evidence type="ECO:0000313" key="7">
    <source>
        <dbReference type="Proteomes" id="UP000322214"/>
    </source>
</evidence>
<dbReference type="STRING" id="980251.GCA_001642875_03827"/>
<dbReference type="InterPro" id="IPR011034">
    <property type="entry name" value="Formyl_transferase-like_C_sf"/>
</dbReference>
<keyword evidence="2 5" id="KW-0227">DNA damage</keyword>
<evidence type="ECO:0000256" key="1">
    <source>
        <dbReference type="ARBA" id="ARBA00009232"/>
    </source>
</evidence>
<dbReference type="EMBL" id="CP042912">
    <property type="protein sequence ID" value="QEG25212.1"/>
    <property type="molecule type" value="Genomic_DNA"/>
</dbReference>
<keyword evidence="3 5" id="KW-0378">Hydrolase</keyword>
<keyword evidence="4 5" id="KW-0234">DNA repair</keyword>
<dbReference type="InterPro" id="IPR003180">
    <property type="entry name" value="MPG"/>
</dbReference>
<evidence type="ECO:0000256" key="3">
    <source>
        <dbReference type="ARBA" id="ARBA00022801"/>
    </source>
</evidence>
<dbReference type="GO" id="GO:0006284">
    <property type="term" value="P:base-excision repair"/>
    <property type="evidence" value="ECO:0007669"/>
    <property type="project" value="InterPro"/>
</dbReference>
<organism evidence="6 7">
    <name type="scientific">Mariniblastus fucicola</name>
    <dbReference type="NCBI Taxonomy" id="980251"/>
    <lineage>
        <taxon>Bacteria</taxon>
        <taxon>Pseudomonadati</taxon>
        <taxon>Planctomycetota</taxon>
        <taxon>Planctomycetia</taxon>
        <taxon>Pirellulales</taxon>
        <taxon>Pirellulaceae</taxon>
        <taxon>Mariniblastus</taxon>
    </lineage>
</organism>
<evidence type="ECO:0000256" key="2">
    <source>
        <dbReference type="ARBA" id="ARBA00022763"/>
    </source>
</evidence>
<evidence type="ECO:0000313" key="6">
    <source>
        <dbReference type="EMBL" id="QEG25212.1"/>
    </source>
</evidence>
<dbReference type="HAMAP" id="MF_00527">
    <property type="entry name" value="3MGH"/>
    <property type="match status" value="1"/>
</dbReference>
<accession>A0A5B9PKF7</accession>
<name>A0A5B9PKF7_9BACT</name>
<protein>
    <recommendedName>
        <fullName evidence="5">Putative 3-methyladenine DNA glycosylase</fullName>
        <ecNumber evidence="5">3.2.2.-</ecNumber>
    </recommendedName>
</protein>
<dbReference type="CDD" id="cd00540">
    <property type="entry name" value="AAG"/>
    <property type="match status" value="1"/>
</dbReference>
<reference evidence="6 7" key="1">
    <citation type="submission" date="2019-08" db="EMBL/GenBank/DDBJ databases">
        <title>Deep-cultivation of Planctomycetes and their phenomic and genomic characterization uncovers novel biology.</title>
        <authorList>
            <person name="Wiegand S."/>
            <person name="Jogler M."/>
            <person name="Boedeker C."/>
            <person name="Pinto D."/>
            <person name="Vollmers J."/>
            <person name="Rivas-Marin E."/>
            <person name="Kohn T."/>
            <person name="Peeters S.H."/>
            <person name="Heuer A."/>
            <person name="Rast P."/>
            <person name="Oberbeckmann S."/>
            <person name="Bunk B."/>
            <person name="Jeske O."/>
            <person name="Meyerdierks A."/>
            <person name="Storesund J.E."/>
            <person name="Kallscheuer N."/>
            <person name="Luecker S."/>
            <person name="Lage O.M."/>
            <person name="Pohl T."/>
            <person name="Merkel B.J."/>
            <person name="Hornburger P."/>
            <person name="Mueller R.-W."/>
            <person name="Bruemmer F."/>
            <person name="Labrenz M."/>
            <person name="Spormann A.M."/>
            <person name="Op den Camp H."/>
            <person name="Overmann J."/>
            <person name="Amann R."/>
            <person name="Jetten M.S.M."/>
            <person name="Mascher T."/>
            <person name="Medema M.H."/>
            <person name="Devos D.P."/>
            <person name="Kaster A.-K."/>
            <person name="Ovreas L."/>
            <person name="Rohde M."/>
            <person name="Galperin M.Y."/>
            <person name="Jogler C."/>
        </authorList>
    </citation>
    <scope>NUCLEOTIDE SEQUENCE [LARGE SCALE GENOMIC DNA]</scope>
    <source>
        <strain evidence="6 7">FC18</strain>
    </source>
</reference>
<evidence type="ECO:0000256" key="5">
    <source>
        <dbReference type="HAMAP-Rule" id="MF_00527"/>
    </source>
</evidence>
<comment type="similarity">
    <text evidence="1 5">Belongs to the DNA glycosylase MPG family.</text>
</comment>
<keyword evidence="7" id="KW-1185">Reference proteome</keyword>
<sequence length="222" mass="25036">MLCRDEHHYTFEMPKLPFKFWNRHPSIVAAELIGHTLTRLLEDGSRLSGRIIETEAYHHSEAACHAYRFENRERSDRVAHFFGPAGVTYVYLNYGIHHLLNVITGPDEDGSAVLIRAIEPKSGIDRMRLNRGNVRDKNLCNGPGKLTSALSIDLSHNKVKLHRGEDQIAFSRPNLDAIVELSAGPRVGISKATDLPWRFAERDNPNISKAKENRLLVPISSP</sequence>
<dbReference type="Proteomes" id="UP000322214">
    <property type="component" value="Chromosome"/>
</dbReference>
<dbReference type="EC" id="3.2.2.-" evidence="5"/>
<dbReference type="GO" id="GO:0003677">
    <property type="term" value="F:DNA binding"/>
    <property type="evidence" value="ECO:0007669"/>
    <property type="project" value="InterPro"/>
</dbReference>
<dbReference type="NCBIfam" id="NF002003">
    <property type="entry name" value="PRK00802.1-3"/>
    <property type="match status" value="1"/>
</dbReference>
<dbReference type="Pfam" id="PF02245">
    <property type="entry name" value="Pur_DNA_glyco"/>
    <property type="match status" value="1"/>
</dbReference>
<dbReference type="PANTHER" id="PTHR10429:SF0">
    <property type="entry name" value="DNA-3-METHYLADENINE GLYCOSYLASE"/>
    <property type="match status" value="1"/>
</dbReference>
<dbReference type="NCBIfam" id="TIGR00567">
    <property type="entry name" value="3mg"/>
    <property type="match status" value="1"/>
</dbReference>
<dbReference type="PANTHER" id="PTHR10429">
    <property type="entry name" value="DNA-3-METHYLADENINE GLYCOSYLASE"/>
    <property type="match status" value="1"/>
</dbReference>
<dbReference type="GO" id="GO:0003905">
    <property type="term" value="F:alkylbase DNA N-glycosylase activity"/>
    <property type="evidence" value="ECO:0007669"/>
    <property type="project" value="InterPro"/>
</dbReference>